<gene>
    <name evidence="1" type="ORF">FKY71_05675</name>
</gene>
<dbReference type="STRING" id="1260251.SPISAL_02210"/>
<sequence length="86" mass="9404">MPSIREFKARLSFYITESRAGKPVEITWHRQPVARLVGLAAHDDTGLARMAAQGELQWSGGKPSGSAIQLPNSNTSLAAMVLEDRR</sequence>
<dbReference type="Gene3D" id="3.40.1620.10">
    <property type="entry name" value="YefM-like domain"/>
    <property type="match status" value="1"/>
</dbReference>
<protein>
    <submittedName>
        <fullName evidence="1">Type II toxin-antitoxin system prevent-host-death family antitoxin</fullName>
    </submittedName>
</protein>
<proteinExistence type="predicted"/>
<reference evidence="1 2" key="1">
    <citation type="submission" date="2019-06" db="EMBL/GenBank/DDBJ databases">
        <title>Metagenome assembled Genome of Spiribacter salinus SL48-SHIP from the microbial mat of Salt Lake 48 (Novosibirsk region, Russia).</title>
        <authorList>
            <person name="Shipova A."/>
            <person name="Rozanov A.S."/>
            <person name="Bryanskaya A.V."/>
            <person name="Peltek S.E."/>
        </authorList>
    </citation>
    <scope>NUCLEOTIDE SEQUENCE [LARGE SCALE GENOMIC DNA]</scope>
    <source>
        <strain evidence="1">SL48-SHIP-2</strain>
    </source>
</reference>
<accession>A0A540VTC5</accession>
<dbReference type="Proteomes" id="UP000315400">
    <property type="component" value="Unassembled WGS sequence"/>
</dbReference>
<dbReference type="AlphaFoldDB" id="A0A540VTC5"/>
<name>A0A540VTC5_9GAMM</name>
<evidence type="ECO:0000313" key="2">
    <source>
        <dbReference type="Proteomes" id="UP000315400"/>
    </source>
</evidence>
<evidence type="ECO:0000313" key="1">
    <source>
        <dbReference type="EMBL" id="TQF00010.1"/>
    </source>
</evidence>
<comment type="caution">
    <text evidence="1">The sequence shown here is derived from an EMBL/GenBank/DDBJ whole genome shotgun (WGS) entry which is preliminary data.</text>
</comment>
<organism evidence="1 2">
    <name type="scientific">Spiribacter salinus</name>
    <dbReference type="NCBI Taxonomy" id="1335746"/>
    <lineage>
        <taxon>Bacteria</taxon>
        <taxon>Pseudomonadati</taxon>
        <taxon>Pseudomonadota</taxon>
        <taxon>Gammaproteobacteria</taxon>
        <taxon>Chromatiales</taxon>
        <taxon>Ectothiorhodospiraceae</taxon>
        <taxon>Spiribacter</taxon>
    </lineage>
</organism>
<dbReference type="EMBL" id="VIFK01000028">
    <property type="protein sequence ID" value="TQF00010.1"/>
    <property type="molecule type" value="Genomic_DNA"/>
</dbReference>
<dbReference type="NCBIfam" id="TIGR01552">
    <property type="entry name" value="phd_fam"/>
    <property type="match status" value="1"/>
</dbReference>